<gene>
    <name evidence="1" type="ORF">PENSUB_6241</name>
</gene>
<dbReference type="AlphaFoldDB" id="A0A1Q5U1C3"/>
<comment type="caution">
    <text evidence="1">The sequence shown here is derived from an EMBL/GenBank/DDBJ whole genome shotgun (WGS) entry which is preliminary data.</text>
</comment>
<sequence length="51" mass="5602">MCSVYIFLYDCGCCLREGDVVHCAKVGTSSCSGVKEHFRRRDGYKCPAHGG</sequence>
<organism evidence="1 2">
    <name type="scientific">Penicillium subrubescens</name>
    <dbReference type="NCBI Taxonomy" id="1316194"/>
    <lineage>
        <taxon>Eukaryota</taxon>
        <taxon>Fungi</taxon>
        <taxon>Dikarya</taxon>
        <taxon>Ascomycota</taxon>
        <taxon>Pezizomycotina</taxon>
        <taxon>Eurotiomycetes</taxon>
        <taxon>Eurotiomycetidae</taxon>
        <taxon>Eurotiales</taxon>
        <taxon>Aspergillaceae</taxon>
        <taxon>Penicillium</taxon>
    </lineage>
</organism>
<name>A0A1Q5U1C3_9EURO</name>
<reference evidence="1 2" key="1">
    <citation type="submission" date="2016-10" db="EMBL/GenBank/DDBJ databases">
        <title>Genome sequence of the ascomycete fungus Penicillium subrubescens.</title>
        <authorList>
            <person name="De Vries R.P."/>
            <person name="Peng M."/>
            <person name="Dilokpimol A."/>
            <person name="Hilden K."/>
            <person name="Makela M.R."/>
            <person name="Grigoriev I."/>
            <person name="Riley R."/>
            <person name="Granchi Z."/>
        </authorList>
    </citation>
    <scope>NUCLEOTIDE SEQUENCE [LARGE SCALE GENOMIC DNA]</scope>
    <source>
        <strain evidence="1 2">CBS 132785</strain>
    </source>
</reference>
<proteinExistence type="predicted"/>
<dbReference type="EMBL" id="MNBE01000598">
    <property type="protein sequence ID" value="OKP06251.1"/>
    <property type="molecule type" value="Genomic_DNA"/>
</dbReference>
<accession>A0A1Q5U1C3</accession>
<keyword evidence="2" id="KW-1185">Reference proteome</keyword>
<evidence type="ECO:0000313" key="2">
    <source>
        <dbReference type="Proteomes" id="UP000186955"/>
    </source>
</evidence>
<protein>
    <submittedName>
        <fullName evidence="1">Uncharacterized protein</fullName>
    </submittedName>
</protein>
<evidence type="ECO:0000313" key="1">
    <source>
        <dbReference type="EMBL" id="OKP06251.1"/>
    </source>
</evidence>
<dbReference type="Proteomes" id="UP000186955">
    <property type="component" value="Unassembled WGS sequence"/>
</dbReference>